<feature type="region of interest" description="Disordered" evidence="1">
    <location>
        <begin position="127"/>
        <end position="160"/>
    </location>
</feature>
<dbReference type="AlphaFoldDB" id="A0A6P5IL00"/>
<gene>
    <name evidence="3" type="primary">LOC110192534</name>
</gene>
<dbReference type="InParanoid" id="A0A6P5IL00"/>
<evidence type="ECO:0000313" key="3">
    <source>
        <dbReference type="RefSeq" id="XP_020819409.1"/>
    </source>
</evidence>
<proteinExistence type="predicted"/>
<dbReference type="KEGG" id="pcw:110192534"/>
<dbReference type="RefSeq" id="XP_020819409.1">
    <property type="nucleotide sequence ID" value="XM_020963750.1"/>
</dbReference>
<evidence type="ECO:0000313" key="2">
    <source>
        <dbReference type="Proteomes" id="UP000515140"/>
    </source>
</evidence>
<dbReference type="Proteomes" id="UP000515140">
    <property type="component" value="Unplaced"/>
</dbReference>
<sequence length="184" mass="19712">MLSWIERVLPQPPSTPQKIGAGEEAKSDLEPAPAEPEVKEDQPVRKEEPEQAPKEPSGCTEMPPQCSNPEVPQETVEMLPTSASAQVPLAPGNGASGWVLTLMTKGLQRVVPQPPQALIVQNVESNTNVPDQAGAQTLGNEETSGPGLAPNDNIDSQDKGTGKRVLKWLVQGLEKYYHSLHPSS</sequence>
<keyword evidence="2" id="KW-1185">Reference proteome</keyword>
<feature type="compositionally biased region" description="Polar residues" evidence="1">
    <location>
        <begin position="127"/>
        <end position="143"/>
    </location>
</feature>
<name>A0A6P5IL00_PHACI</name>
<feature type="compositionally biased region" description="Basic and acidic residues" evidence="1">
    <location>
        <begin position="36"/>
        <end position="53"/>
    </location>
</feature>
<reference evidence="3" key="1">
    <citation type="submission" date="2025-08" db="UniProtKB">
        <authorList>
            <consortium name="RefSeq"/>
        </authorList>
    </citation>
    <scope>IDENTIFICATION</scope>
    <source>
        <tissue evidence="3">Spleen</tissue>
    </source>
</reference>
<evidence type="ECO:0000256" key="1">
    <source>
        <dbReference type="SAM" id="MobiDB-lite"/>
    </source>
</evidence>
<protein>
    <submittedName>
        <fullName evidence="3">Cyclic nucleotide-gated cation channel beta-1-like</fullName>
    </submittedName>
</protein>
<dbReference type="GeneID" id="110192534"/>
<accession>A0A6P5IL00</accession>
<organism evidence="2 3">
    <name type="scientific">Phascolarctos cinereus</name>
    <name type="common">Koala</name>
    <dbReference type="NCBI Taxonomy" id="38626"/>
    <lineage>
        <taxon>Eukaryota</taxon>
        <taxon>Metazoa</taxon>
        <taxon>Chordata</taxon>
        <taxon>Craniata</taxon>
        <taxon>Vertebrata</taxon>
        <taxon>Euteleostomi</taxon>
        <taxon>Mammalia</taxon>
        <taxon>Metatheria</taxon>
        <taxon>Diprotodontia</taxon>
        <taxon>Phascolarctidae</taxon>
        <taxon>Phascolarctos</taxon>
    </lineage>
</organism>
<feature type="region of interest" description="Disordered" evidence="1">
    <location>
        <begin position="1"/>
        <end position="88"/>
    </location>
</feature>